<evidence type="ECO:0000313" key="3">
    <source>
        <dbReference type="WBParaSite" id="TCLT_0000626701-mRNA-1"/>
    </source>
</evidence>
<keyword evidence="2" id="KW-1185">Reference proteome</keyword>
<evidence type="ECO:0000313" key="2">
    <source>
        <dbReference type="Proteomes" id="UP000276776"/>
    </source>
</evidence>
<gene>
    <name evidence="1" type="ORF">TCLT_LOCUS6256</name>
</gene>
<reference evidence="1 2" key="2">
    <citation type="submission" date="2018-11" db="EMBL/GenBank/DDBJ databases">
        <authorList>
            <consortium name="Pathogen Informatics"/>
        </authorList>
    </citation>
    <scope>NUCLEOTIDE SEQUENCE [LARGE SCALE GENOMIC DNA]</scope>
</reference>
<reference evidence="3" key="1">
    <citation type="submission" date="2017-02" db="UniProtKB">
        <authorList>
            <consortium name="WormBaseParasite"/>
        </authorList>
    </citation>
    <scope>IDENTIFICATION</scope>
</reference>
<accession>A0A0N5D0E5</accession>
<protein>
    <submittedName>
        <fullName evidence="3">Secreted protein</fullName>
    </submittedName>
</protein>
<dbReference type="Proteomes" id="UP000276776">
    <property type="component" value="Unassembled WGS sequence"/>
</dbReference>
<dbReference type="EMBL" id="UYYF01004402">
    <property type="protein sequence ID" value="VDN03589.1"/>
    <property type="molecule type" value="Genomic_DNA"/>
</dbReference>
<sequence>MLTVTFLSLNVAAELMVIGKTGKHDLDTTRSSFDPFFKKRLTFSDLMKLVLSKPSFQVYPPFTNLDRSTRTIRGTNVGQRSLGDAMASDFHNCFLSPVQCMLPINNMF</sequence>
<dbReference type="WBParaSite" id="TCLT_0000626701-mRNA-1">
    <property type="protein sequence ID" value="TCLT_0000626701-mRNA-1"/>
    <property type="gene ID" value="TCLT_0000626701"/>
</dbReference>
<name>A0A0N5D0E5_THECL</name>
<dbReference type="AlphaFoldDB" id="A0A0N5D0E5"/>
<evidence type="ECO:0000313" key="1">
    <source>
        <dbReference type="EMBL" id="VDN03589.1"/>
    </source>
</evidence>
<proteinExistence type="predicted"/>
<dbReference type="OrthoDB" id="5872682at2759"/>
<organism evidence="3">
    <name type="scientific">Thelazia callipaeda</name>
    <name type="common">Oriental eyeworm</name>
    <name type="synonym">Parasitic nematode</name>
    <dbReference type="NCBI Taxonomy" id="103827"/>
    <lineage>
        <taxon>Eukaryota</taxon>
        <taxon>Metazoa</taxon>
        <taxon>Ecdysozoa</taxon>
        <taxon>Nematoda</taxon>
        <taxon>Chromadorea</taxon>
        <taxon>Rhabditida</taxon>
        <taxon>Spirurina</taxon>
        <taxon>Spiruromorpha</taxon>
        <taxon>Thelazioidea</taxon>
        <taxon>Thelaziidae</taxon>
        <taxon>Thelazia</taxon>
    </lineage>
</organism>